<comment type="subcellular location">
    <subcellularLocation>
        <location evidence="1">Cell membrane</location>
        <topology evidence="1">Single-pass membrane protein</topology>
    </subcellularLocation>
</comment>
<keyword evidence="4 7" id="KW-1133">Transmembrane helix</keyword>
<proteinExistence type="predicted"/>
<evidence type="ECO:0000256" key="5">
    <source>
        <dbReference type="ARBA" id="ARBA00023136"/>
    </source>
</evidence>
<evidence type="ECO:0000256" key="4">
    <source>
        <dbReference type="ARBA" id="ARBA00022989"/>
    </source>
</evidence>
<keyword evidence="3 7" id="KW-0812">Transmembrane</keyword>
<gene>
    <name evidence="9" type="ORF">H9660_02355</name>
</gene>
<dbReference type="InterPro" id="IPR055431">
    <property type="entry name" value="RsgI_M"/>
</dbReference>
<evidence type="ECO:0000259" key="8">
    <source>
        <dbReference type="PROSITE" id="PS51849"/>
    </source>
</evidence>
<evidence type="ECO:0000313" key="9">
    <source>
        <dbReference type="EMBL" id="MBD7913978.1"/>
    </source>
</evidence>
<evidence type="ECO:0000256" key="1">
    <source>
        <dbReference type="ARBA" id="ARBA00004162"/>
    </source>
</evidence>
<evidence type="ECO:0000256" key="2">
    <source>
        <dbReference type="ARBA" id="ARBA00022475"/>
    </source>
</evidence>
<dbReference type="EMBL" id="JACSQZ010000005">
    <property type="protein sequence ID" value="MBD7913978.1"/>
    <property type="molecule type" value="Genomic_DNA"/>
</dbReference>
<keyword evidence="5 7" id="KW-0472">Membrane</keyword>
<accession>A0ABR8Q0N3</accession>
<feature type="domain" description="RsgI N-terminal anti-sigma" evidence="8">
    <location>
        <begin position="150"/>
        <end position="197"/>
    </location>
</feature>
<evidence type="ECO:0000256" key="6">
    <source>
        <dbReference type="SAM" id="Coils"/>
    </source>
</evidence>
<keyword evidence="2" id="KW-1003">Cell membrane</keyword>
<dbReference type="PROSITE" id="PS51849">
    <property type="entry name" value="RSGI_N"/>
    <property type="match status" value="1"/>
</dbReference>
<organism evidence="9 10">
    <name type="scientific">Clostridium gallinarum</name>
    <dbReference type="NCBI Taxonomy" id="2762246"/>
    <lineage>
        <taxon>Bacteria</taxon>
        <taxon>Bacillati</taxon>
        <taxon>Bacillota</taxon>
        <taxon>Clostridia</taxon>
        <taxon>Eubacteriales</taxon>
        <taxon>Clostridiaceae</taxon>
        <taxon>Clostridium</taxon>
    </lineage>
</organism>
<dbReference type="InterPro" id="IPR024449">
    <property type="entry name" value="Anti-sigma_RsgI_N"/>
</dbReference>
<reference evidence="9 10" key="1">
    <citation type="submission" date="2020-08" db="EMBL/GenBank/DDBJ databases">
        <title>A Genomic Blueprint of the Chicken Gut Microbiome.</title>
        <authorList>
            <person name="Gilroy R."/>
            <person name="Ravi A."/>
            <person name="Getino M."/>
            <person name="Pursley I."/>
            <person name="Horton D.L."/>
            <person name="Alikhan N.-F."/>
            <person name="Baker D."/>
            <person name="Gharbi K."/>
            <person name="Hall N."/>
            <person name="Watson M."/>
            <person name="Adriaenssens E.M."/>
            <person name="Foster-Nyarko E."/>
            <person name="Jarju S."/>
            <person name="Secka A."/>
            <person name="Antonio M."/>
            <person name="Oren A."/>
            <person name="Chaudhuri R."/>
            <person name="La Ragione R.M."/>
            <person name="Hildebrand F."/>
            <person name="Pallen M.J."/>
        </authorList>
    </citation>
    <scope>NUCLEOTIDE SEQUENCE [LARGE SCALE GENOMIC DNA]</scope>
    <source>
        <strain evidence="9 10">Sa3CUN1</strain>
    </source>
</reference>
<evidence type="ECO:0000313" key="10">
    <source>
        <dbReference type="Proteomes" id="UP000640335"/>
    </source>
</evidence>
<dbReference type="Proteomes" id="UP000640335">
    <property type="component" value="Unassembled WGS sequence"/>
</dbReference>
<keyword evidence="6" id="KW-0175">Coiled coil</keyword>
<dbReference type="Pfam" id="PF23750">
    <property type="entry name" value="RsgI_M"/>
    <property type="match status" value="1"/>
</dbReference>
<dbReference type="Pfam" id="PF12791">
    <property type="entry name" value="RsgI_N"/>
    <property type="match status" value="1"/>
</dbReference>
<comment type="caution">
    <text evidence="9">The sequence shown here is derived from an EMBL/GenBank/DDBJ whole genome shotgun (WGS) entry which is preliminary data.</text>
</comment>
<evidence type="ECO:0000256" key="7">
    <source>
        <dbReference type="SAM" id="Phobius"/>
    </source>
</evidence>
<feature type="transmembrane region" description="Helical" evidence="7">
    <location>
        <begin position="199"/>
        <end position="219"/>
    </location>
</feature>
<evidence type="ECO:0000256" key="3">
    <source>
        <dbReference type="ARBA" id="ARBA00022692"/>
    </source>
</evidence>
<protein>
    <submittedName>
        <fullName evidence="9">Anti-sigma factor domain-containing protein</fullName>
    </submittedName>
</protein>
<sequence>MSGFEYDKYKFSMKKPSNLELDDVIENRKEEIERLNDDLLEYKILIKDLAYDEVSYMTRNKILNIAYFIIEEVELFDYINTTKKFPINRLLKRTPIDKEFYIQWKEYIIAYVVILSNPNYKYLQEYIQIEESINILGAEEMMQNNKEEEYRGIILSKGLSSAIILTSKGEFIKVKAGKNNKIGEDFIGKEGFKLRKYKLQISIFLSILVVIFSIGLLQYKLIDKTVVIETTSSITLEVNKFSKIIDAYTQTEKGNIMLDKLNVVNSDIDTSMREILNYAIDNEMIPDTGVLITITGKALKDKELNLTEKFIEEKELKVKLNNSGDEHKINP</sequence>
<dbReference type="RefSeq" id="WP_191748174.1">
    <property type="nucleotide sequence ID" value="NZ_JACSQZ010000005.1"/>
</dbReference>
<keyword evidence="10" id="KW-1185">Reference proteome</keyword>
<name>A0ABR8Q0N3_9CLOT</name>
<feature type="coiled-coil region" evidence="6">
    <location>
        <begin position="18"/>
        <end position="45"/>
    </location>
</feature>